<keyword evidence="1" id="KW-0805">Transcription regulation</keyword>
<dbReference type="PROSITE" id="PS50977">
    <property type="entry name" value="HTH_TETR_2"/>
    <property type="match status" value="1"/>
</dbReference>
<evidence type="ECO:0000256" key="2">
    <source>
        <dbReference type="ARBA" id="ARBA00023125"/>
    </source>
</evidence>
<evidence type="ECO:0000256" key="3">
    <source>
        <dbReference type="ARBA" id="ARBA00023163"/>
    </source>
</evidence>
<proteinExistence type="predicted"/>
<dbReference type="GO" id="GO:0003700">
    <property type="term" value="F:DNA-binding transcription factor activity"/>
    <property type="evidence" value="ECO:0007669"/>
    <property type="project" value="TreeGrafter"/>
</dbReference>
<feature type="domain" description="HTH tetR-type" evidence="5">
    <location>
        <begin position="7"/>
        <end position="67"/>
    </location>
</feature>
<dbReference type="Proteomes" id="UP000502345">
    <property type="component" value="Chromosome"/>
</dbReference>
<dbReference type="PANTHER" id="PTHR30055:SF234">
    <property type="entry name" value="HTH-TYPE TRANSCRIPTIONAL REGULATOR BETI"/>
    <property type="match status" value="1"/>
</dbReference>
<dbReference type="Gene3D" id="1.10.357.10">
    <property type="entry name" value="Tetracycline Repressor, domain 2"/>
    <property type="match status" value="1"/>
</dbReference>
<evidence type="ECO:0000313" key="6">
    <source>
        <dbReference type="EMBL" id="QIP40238.1"/>
    </source>
</evidence>
<evidence type="ECO:0000259" key="5">
    <source>
        <dbReference type="PROSITE" id="PS50977"/>
    </source>
</evidence>
<accession>A0A6G9CTN0</accession>
<evidence type="ECO:0000313" key="7">
    <source>
        <dbReference type="Proteomes" id="UP000502345"/>
    </source>
</evidence>
<feature type="DNA-binding region" description="H-T-H motif" evidence="4">
    <location>
        <begin position="30"/>
        <end position="49"/>
    </location>
</feature>
<dbReference type="InterPro" id="IPR009057">
    <property type="entry name" value="Homeodomain-like_sf"/>
</dbReference>
<dbReference type="PRINTS" id="PR00455">
    <property type="entry name" value="HTHTETR"/>
</dbReference>
<gene>
    <name evidence="6" type="ORF">G9444_2994</name>
</gene>
<keyword evidence="2 4" id="KW-0238">DNA-binding</keyword>
<reference evidence="6 7" key="1">
    <citation type="submission" date="2020-03" db="EMBL/GenBank/DDBJ databases">
        <title>Screen low temperature-resistant strains for efficient degradation of petroleum hydrocarbons under the low temperature.</title>
        <authorList>
            <person name="Wang Y."/>
            <person name="Chen J."/>
        </authorList>
    </citation>
    <scope>NUCLEOTIDE SEQUENCE [LARGE SCALE GENOMIC DNA]</scope>
    <source>
        <strain evidence="6 7">KB1</strain>
    </source>
</reference>
<evidence type="ECO:0000256" key="4">
    <source>
        <dbReference type="PROSITE-ProRule" id="PRU00335"/>
    </source>
</evidence>
<organism evidence="6 7">
    <name type="scientific">Rhodococcus erythropolis</name>
    <name type="common">Arthrobacter picolinophilus</name>
    <dbReference type="NCBI Taxonomy" id="1833"/>
    <lineage>
        <taxon>Bacteria</taxon>
        <taxon>Bacillati</taxon>
        <taxon>Actinomycetota</taxon>
        <taxon>Actinomycetes</taxon>
        <taxon>Mycobacteriales</taxon>
        <taxon>Nocardiaceae</taxon>
        <taxon>Rhodococcus</taxon>
        <taxon>Rhodococcus erythropolis group</taxon>
    </lineage>
</organism>
<sequence>MGNTFLVRSQQKILGAALELIEGGGFEAVNIAAVATAAGVSRQTVYSIFGTREEVVSQAMGGLAVEVLGEITAQVESVDTACDYVVEFIVAARTAVRAHPVLATLLLAERGNPVFDLEMMSRAIPFAGQMLTPMVERGLATEAELDEIVEIAVRLGLSVVAFDSDLVHSDDSLRAFLSRWLGPAIRSTS</sequence>
<name>A0A6G9CTN0_RHOER</name>
<evidence type="ECO:0000256" key="1">
    <source>
        <dbReference type="ARBA" id="ARBA00023015"/>
    </source>
</evidence>
<dbReference type="GO" id="GO:0000976">
    <property type="term" value="F:transcription cis-regulatory region binding"/>
    <property type="evidence" value="ECO:0007669"/>
    <property type="project" value="TreeGrafter"/>
</dbReference>
<keyword evidence="3" id="KW-0804">Transcription</keyword>
<protein>
    <submittedName>
        <fullName evidence="6">Transcriptional regulator, TetR family</fullName>
    </submittedName>
</protein>
<dbReference type="Pfam" id="PF00440">
    <property type="entry name" value="TetR_N"/>
    <property type="match status" value="1"/>
</dbReference>
<dbReference type="SUPFAM" id="SSF46689">
    <property type="entry name" value="Homeodomain-like"/>
    <property type="match status" value="1"/>
</dbReference>
<dbReference type="InterPro" id="IPR001647">
    <property type="entry name" value="HTH_TetR"/>
</dbReference>
<dbReference type="AlphaFoldDB" id="A0A6G9CTN0"/>
<dbReference type="EMBL" id="CP050124">
    <property type="protein sequence ID" value="QIP40238.1"/>
    <property type="molecule type" value="Genomic_DNA"/>
</dbReference>
<dbReference type="PANTHER" id="PTHR30055">
    <property type="entry name" value="HTH-TYPE TRANSCRIPTIONAL REGULATOR RUTR"/>
    <property type="match status" value="1"/>
</dbReference>
<dbReference type="InterPro" id="IPR050109">
    <property type="entry name" value="HTH-type_TetR-like_transc_reg"/>
</dbReference>